<dbReference type="Proteomes" id="UP001204746">
    <property type="component" value="Unassembled WGS sequence"/>
</dbReference>
<evidence type="ECO:0000313" key="2">
    <source>
        <dbReference type="EMBL" id="MCQ8186714.1"/>
    </source>
</evidence>
<evidence type="ECO:0000256" key="1">
    <source>
        <dbReference type="SAM" id="MobiDB-lite"/>
    </source>
</evidence>
<reference evidence="2 3" key="1">
    <citation type="submission" date="2022-07" db="EMBL/GenBank/DDBJ databases">
        <authorList>
            <person name="Phongsopitanun W."/>
            <person name="Tanasupawat S."/>
        </authorList>
    </citation>
    <scope>NUCLEOTIDE SEQUENCE [LARGE SCALE GENOMIC DNA]</scope>
    <source>
        <strain evidence="2 3">RCU-064</strain>
    </source>
</reference>
<name>A0ABT1UNL5_9ACTN</name>
<sequence length="108" mass="11672">MSTAEAAITDVQSPGNATGARYDSAANRFTIWDNTYDDDRAATLYVTNVATGSSFTHNHGWIAQTSQSTSRAIPSTWKSGQEIRFFICDHSIYGGSGRRCSGTAVAWV</sequence>
<accession>A0ABT1UNL5</accession>
<dbReference type="RefSeq" id="WP_256647918.1">
    <property type="nucleotide sequence ID" value="NZ_JANIAA010000001.1"/>
</dbReference>
<dbReference type="EMBL" id="JANIAA010000001">
    <property type="protein sequence ID" value="MCQ8186714.1"/>
    <property type="molecule type" value="Genomic_DNA"/>
</dbReference>
<feature type="region of interest" description="Disordered" evidence="1">
    <location>
        <begin position="1"/>
        <end position="20"/>
    </location>
</feature>
<organism evidence="2 3">
    <name type="scientific">Streptomyces rugosispiralis</name>
    <dbReference type="NCBI Taxonomy" id="2967341"/>
    <lineage>
        <taxon>Bacteria</taxon>
        <taxon>Bacillati</taxon>
        <taxon>Actinomycetota</taxon>
        <taxon>Actinomycetes</taxon>
        <taxon>Kitasatosporales</taxon>
        <taxon>Streptomycetaceae</taxon>
        <taxon>Streptomyces</taxon>
    </lineage>
</organism>
<protein>
    <submittedName>
        <fullName evidence="2">Uncharacterized protein</fullName>
    </submittedName>
</protein>
<comment type="caution">
    <text evidence="2">The sequence shown here is derived from an EMBL/GenBank/DDBJ whole genome shotgun (WGS) entry which is preliminary data.</text>
</comment>
<keyword evidence="3" id="KW-1185">Reference proteome</keyword>
<proteinExistence type="predicted"/>
<evidence type="ECO:0000313" key="3">
    <source>
        <dbReference type="Proteomes" id="UP001204746"/>
    </source>
</evidence>
<gene>
    <name evidence="2" type="ORF">NP777_00270</name>
</gene>